<dbReference type="RefSeq" id="WP_265425542.1">
    <property type="nucleotide sequence ID" value="NZ_JAPFPW010000013.1"/>
</dbReference>
<dbReference type="EMBL" id="JAPFPW010000013">
    <property type="protein sequence ID" value="MCW7754630.1"/>
    <property type="molecule type" value="Genomic_DNA"/>
</dbReference>
<dbReference type="InterPro" id="IPR043129">
    <property type="entry name" value="ATPase_NBD"/>
</dbReference>
<organism evidence="3 4">
    <name type="scientific">Desulfobotulus pelophilus</name>
    <dbReference type="NCBI Taxonomy" id="2823377"/>
    <lineage>
        <taxon>Bacteria</taxon>
        <taxon>Pseudomonadati</taxon>
        <taxon>Thermodesulfobacteriota</taxon>
        <taxon>Desulfobacteria</taxon>
        <taxon>Desulfobacterales</taxon>
        <taxon>Desulfobacteraceae</taxon>
        <taxon>Desulfobotulus</taxon>
    </lineage>
</organism>
<evidence type="ECO:0000259" key="1">
    <source>
        <dbReference type="Pfam" id="PF01968"/>
    </source>
</evidence>
<dbReference type="InterPro" id="IPR002821">
    <property type="entry name" value="Hydantoinase_A"/>
</dbReference>
<dbReference type="SUPFAM" id="SSF53067">
    <property type="entry name" value="Actin-like ATPase domain"/>
    <property type="match status" value="1"/>
</dbReference>
<dbReference type="Pfam" id="PF05378">
    <property type="entry name" value="Hydant_A_N"/>
    <property type="match status" value="1"/>
</dbReference>
<feature type="domain" description="Hydantoinase/oxoprolinase N-terminal" evidence="2">
    <location>
        <begin position="6"/>
        <end position="159"/>
    </location>
</feature>
<evidence type="ECO:0000313" key="3">
    <source>
        <dbReference type="EMBL" id="MCW7754630.1"/>
    </source>
</evidence>
<dbReference type="InterPro" id="IPR045079">
    <property type="entry name" value="Oxoprolinase-like"/>
</dbReference>
<evidence type="ECO:0000313" key="4">
    <source>
        <dbReference type="Proteomes" id="UP001209681"/>
    </source>
</evidence>
<evidence type="ECO:0000259" key="2">
    <source>
        <dbReference type="Pfam" id="PF05378"/>
    </source>
</evidence>
<name>A0ABT3NAY8_9BACT</name>
<protein>
    <submittedName>
        <fullName evidence="3">Hydantoinase/oxoprolinase family protein</fullName>
    </submittedName>
</protein>
<proteinExistence type="predicted"/>
<dbReference type="Pfam" id="PF01968">
    <property type="entry name" value="Hydantoinase_A"/>
    <property type="match status" value="1"/>
</dbReference>
<comment type="caution">
    <text evidence="3">The sequence shown here is derived from an EMBL/GenBank/DDBJ whole genome shotgun (WGS) entry which is preliminary data.</text>
</comment>
<keyword evidence="4" id="KW-1185">Reference proteome</keyword>
<accession>A0ABT3NAY8</accession>
<dbReference type="Proteomes" id="UP001209681">
    <property type="component" value="Unassembled WGS sequence"/>
</dbReference>
<sequence length="541" mass="57416">MKQYGIGMDTGGTYTDAVLMDLETGEVLATAKTPTTHEDLHVCLGRALGLLQEETVFDPEAVMRVAVSSTLATNSIVEGQGADVGLFVIGLDKHFELPVAAIRQVTGGHTVLGEEENPLDVEGLLEGVLFFRNKVDAYAVIAAMSFANPAHEKVAAKAIHMVDPRPVFCSHEVSDRPGFEARAATTVLNARLMPKMQAFLQGVGQTLADYGLEKGLRVVRGDGTCMGAEEAVHQAAGTVASGPAATAWFGAGSVASGEALVVDVGGTTTDITRICHGRPLVDPHGSRIGNWDTHVPAVSMVTVGVGGDSFVRTGREGLLVGPERATPLCRMTDLRPPQEWMDAKENASCLRAVDTGHGEDPLWQLLHEKGPMAMGELGRVLELPDVVLRDRLAPALQKGWIVRAGFTPTDALSVLGMLPFGSREASVLGAEILARDRQMDVDSFCRAVLHQVSMVIEDAIVDFLVRLETGKSFSAFWPDRRSHGFLDVGFRLKGPIVGIGAAASLLLPAVARSLDAELILPEHHGVGNAVGALRIAMDGLA</sequence>
<feature type="domain" description="Hydantoinase A/oxoprolinase" evidence="1">
    <location>
        <begin position="182"/>
        <end position="325"/>
    </location>
</feature>
<dbReference type="InterPro" id="IPR008040">
    <property type="entry name" value="Hydant_A_N"/>
</dbReference>
<gene>
    <name evidence="3" type="ORF">OOT00_11605</name>
</gene>
<reference evidence="3 4" key="1">
    <citation type="submission" date="2022-11" db="EMBL/GenBank/DDBJ databases">
        <title>Desulfobotulus tamanensis H1 sp. nov. - anaerobic, alkaliphilic, sulphate reducing bacterium isolated from terrestrial mud volcano.</title>
        <authorList>
            <person name="Frolova A."/>
            <person name="Merkel A.Y."/>
            <person name="Slobodkin A.I."/>
        </authorList>
    </citation>
    <scope>NUCLEOTIDE SEQUENCE [LARGE SCALE GENOMIC DNA]</scope>
    <source>
        <strain evidence="3 4">H1</strain>
    </source>
</reference>
<dbReference type="PANTHER" id="PTHR11365">
    <property type="entry name" value="5-OXOPROLINASE RELATED"/>
    <property type="match status" value="1"/>
</dbReference>
<dbReference type="PANTHER" id="PTHR11365:SF2">
    <property type="entry name" value="5-OXOPROLINASE"/>
    <property type="match status" value="1"/>
</dbReference>